<keyword evidence="11 16" id="KW-0660">Purine salvage</keyword>
<comment type="similarity">
    <text evidence="6 16">Belongs to the purine/pyrimidine phosphoribosyltransferase family.</text>
</comment>
<proteinExistence type="inferred from homology"/>
<dbReference type="Pfam" id="PF00156">
    <property type="entry name" value="Pribosyltran"/>
    <property type="match status" value="1"/>
</dbReference>
<dbReference type="STRING" id="1121131.SAMN02745229_02838"/>
<dbReference type="RefSeq" id="WP_073388717.1">
    <property type="nucleotide sequence ID" value="NZ_FQXK01000025.1"/>
</dbReference>
<dbReference type="InterPro" id="IPR029057">
    <property type="entry name" value="PRTase-like"/>
</dbReference>
<dbReference type="GO" id="GO:0052657">
    <property type="term" value="F:guanine phosphoribosyltransferase activity"/>
    <property type="evidence" value="ECO:0007669"/>
    <property type="project" value="UniProtKB-ARBA"/>
</dbReference>
<reference evidence="19" key="1">
    <citation type="submission" date="2016-11" db="EMBL/GenBank/DDBJ databases">
        <authorList>
            <person name="Varghese N."/>
            <person name="Submissions S."/>
        </authorList>
    </citation>
    <scope>NUCLEOTIDE SEQUENCE [LARGE SCALE GENOMIC DNA]</scope>
    <source>
        <strain evidence="19">DSM 3071</strain>
    </source>
</reference>
<comment type="catalytic activity">
    <reaction evidence="14">
        <text>GMP + diphosphate = guanine + 5-phospho-alpha-D-ribose 1-diphosphate</text>
        <dbReference type="Rhea" id="RHEA:25424"/>
        <dbReference type="ChEBI" id="CHEBI:16235"/>
        <dbReference type="ChEBI" id="CHEBI:33019"/>
        <dbReference type="ChEBI" id="CHEBI:58017"/>
        <dbReference type="ChEBI" id="CHEBI:58115"/>
        <dbReference type="EC" id="2.4.2.8"/>
    </reaction>
    <physiologicalReaction direction="right-to-left" evidence="14">
        <dbReference type="Rhea" id="RHEA:25426"/>
    </physiologicalReaction>
</comment>
<evidence type="ECO:0000256" key="5">
    <source>
        <dbReference type="ARBA" id="ARBA00004676"/>
    </source>
</evidence>
<dbReference type="GO" id="GO:0004422">
    <property type="term" value="F:hypoxanthine phosphoribosyltransferase activity"/>
    <property type="evidence" value="ECO:0007669"/>
    <property type="project" value="InterPro"/>
</dbReference>
<dbReference type="GO" id="GO:0006166">
    <property type="term" value="P:purine ribonucleoside salvage"/>
    <property type="evidence" value="ECO:0007669"/>
    <property type="project" value="UniProtKB-KW"/>
</dbReference>
<comment type="cofactor">
    <cofactor evidence="1 16">
        <name>Mg(2+)</name>
        <dbReference type="ChEBI" id="CHEBI:18420"/>
    </cofactor>
</comment>
<dbReference type="PANTHER" id="PTHR43340">
    <property type="entry name" value="HYPOXANTHINE-GUANINE PHOSPHORIBOSYLTRANSFERASE"/>
    <property type="match status" value="1"/>
</dbReference>
<dbReference type="OrthoDB" id="9802824at2"/>
<sequence length="174" mass="19663">MAERVRVMFTEEEVDKRIRELGEQISKDYAGKTVHLICVLKGGSFYMTELAKRITVPVTLDFMSASSYGSSTKSSGVVKIVKDLDEPLKDKDVLIVEDIVDSGRTLSYLMKMLGDRGPSSIKLTTLLDKPDRRVTDIKVDYTGFVIPDEFVVGYGLDYDQRYRNLPYIGVVEFD</sequence>
<dbReference type="Proteomes" id="UP000184278">
    <property type="component" value="Unassembled WGS sequence"/>
</dbReference>
<dbReference type="GeneID" id="89508020"/>
<dbReference type="EMBL" id="FQXK01000025">
    <property type="protein sequence ID" value="SHI29420.1"/>
    <property type="molecule type" value="Genomic_DNA"/>
</dbReference>
<comment type="catalytic activity">
    <reaction evidence="15">
        <text>IMP + diphosphate = hypoxanthine + 5-phospho-alpha-D-ribose 1-diphosphate</text>
        <dbReference type="Rhea" id="RHEA:17973"/>
        <dbReference type="ChEBI" id="CHEBI:17368"/>
        <dbReference type="ChEBI" id="CHEBI:33019"/>
        <dbReference type="ChEBI" id="CHEBI:58017"/>
        <dbReference type="ChEBI" id="CHEBI:58053"/>
        <dbReference type="EC" id="2.4.2.8"/>
    </reaction>
    <physiologicalReaction direction="right-to-left" evidence="15">
        <dbReference type="Rhea" id="RHEA:17975"/>
    </physiologicalReaction>
</comment>
<dbReference type="NCBIfam" id="TIGR01203">
    <property type="entry name" value="HGPRTase"/>
    <property type="match status" value="1"/>
</dbReference>
<evidence type="ECO:0000259" key="17">
    <source>
        <dbReference type="Pfam" id="PF00156"/>
    </source>
</evidence>
<dbReference type="SUPFAM" id="SSF53271">
    <property type="entry name" value="PRTase-like"/>
    <property type="match status" value="1"/>
</dbReference>
<keyword evidence="7 16" id="KW-0963">Cytoplasm</keyword>
<evidence type="ECO:0000256" key="7">
    <source>
        <dbReference type="ARBA" id="ARBA00022490"/>
    </source>
</evidence>
<keyword evidence="19" id="KW-1185">Reference proteome</keyword>
<evidence type="ECO:0000313" key="19">
    <source>
        <dbReference type="Proteomes" id="UP000184278"/>
    </source>
</evidence>
<keyword evidence="9 16" id="KW-0808">Transferase</keyword>
<evidence type="ECO:0000256" key="3">
    <source>
        <dbReference type="ARBA" id="ARBA00004496"/>
    </source>
</evidence>
<dbReference type="FunFam" id="3.40.50.2020:FF:000006">
    <property type="entry name" value="Hypoxanthine phosphoribosyltransferase"/>
    <property type="match status" value="1"/>
</dbReference>
<evidence type="ECO:0000256" key="6">
    <source>
        <dbReference type="ARBA" id="ARBA00008391"/>
    </source>
</evidence>
<dbReference type="GO" id="GO:0000287">
    <property type="term" value="F:magnesium ion binding"/>
    <property type="evidence" value="ECO:0007669"/>
    <property type="project" value="TreeGrafter"/>
</dbReference>
<evidence type="ECO:0000256" key="9">
    <source>
        <dbReference type="ARBA" id="ARBA00022679"/>
    </source>
</evidence>
<evidence type="ECO:0000256" key="14">
    <source>
        <dbReference type="ARBA" id="ARBA00048811"/>
    </source>
</evidence>
<accession>A0A1M5ZYV4</accession>
<evidence type="ECO:0000256" key="16">
    <source>
        <dbReference type="RuleBase" id="RU364099"/>
    </source>
</evidence>
<dbReference type="InterPro" id="IPR000836">
    <property type="entry name" value="PRTase_dom"/>
</dbReference>
<keyword evidence="8 16" id="KW-0328">Glycosyltransferase</keyword>
<name>A0A1M5ZYV4_BUTFI</name>
<evidence type="ECO:0000256" key="13">
    <source>
        <dbReference type="ARBA" id="ARBA00022842"/>
    </source>
</evidence>
<protein>
    <recommendedName>
        <fullName evidence="16">Hypoxanthine phosphoribosyltransferase</fullName>
        <ecNumber evidence="16">2.4.2.8</ecNumber>
    </recommendedName>
</protein>
<dbReference type="AlphaFoldDB" id="A0A1M5ZYV4"/>
<evidence type="ECO:0000256" key="2">
    <source>
        <dbReference type="ARBA" id="ARBA00002049"/>
    </source>
</evidence>
<dbReference type="GO" id="GO:0006178">
    <property type="term" value="P:guanine salvage"/>
    <property type="evidence" value="ECO:0007669"/>
    <property type="project" value="TreeGrafter"/>
</dbReference>
<comment type="pathway">
    <text evidence="4 16">Purine metabolism; IMP biosynthesis via salvage pathway; IMP from hypoxanthine: step 1/1.</text>
</comment>
<dbReference type="Gene3D" id="3.40.50.2020">
    <property type="match status" value="1"/>
</dbReference>
<comment type="function">
    <text evidence="2">Purine salvage pathway enzyme that catalyzes the transfer of the ribosyl-5-phosphate group from 5-phospho-alpha-D-ribose 1-diphosphate (PRPP) to the N9 position of the 6-oxopurines hypoxanthine and guanine to form the corresponding ribonucleotides IMP (inosine 5'-monophosphate) and GMP (guanosine 5'-monophosphate), with the release of PPi.</text>
</comment>
<keyword evidence="13 16" id="KW-0460">Magnesium</keyword>
<dbReference type="GO" id="GO:0032263">
    <property type="term" value="P:GMP salvage"/>
    <property type="evidence" value="ECO:0007669"/>
    <property type="project" value="TreeGrafter"/>
</dbReference>
<dbReference type="InterPro" id="IPR005904">
    <property type="entry name" value="Hxn_phspho_trans"/>
</dbReference>
<keyword evidence="12 16" id="KW-0547">Nucleotide-binding</keyword>
<gene>
    <name evidence="18" type="ORF">SAMN02745229_02838</name>
</gene>
<evidence type="ECO:0000313" key="18">
    <source>
        <dbReference type="EMBL" id="SHI29420.1"/>
    </source>
</evidence>
<dbReference type="InterPro" id="IPR050408">
    <property type="entry name" value="HGPRT"/>
</dbReference>
<feature type="domain" description="Phosphoribosyltransferase" evidence="17">
    <location>
        <begin position="15"/>
        <end position="158"/>
    </location>
</feature>
<keyword evidence="10 16" id="KW-0479">Metal-binding</keyword>
<organism evidence="18 19">
    <name type="scientific">Butyrivibrio fibrisolvens DSM 3071</name>
    <dbReference type="NCBI Taxonomy" id="1121131"/>
    <lineage>
        <taxon>Bacteria</taxon>
        <taxon>Bacillati</taxon>
        <taxon>Bacillota</taxon>
        <taxon>Clostridia</taxon>
        <taxon>Lachnospirales</taxon>
        <taxon>Lachnospiraceae</taxon>
        <taxon>Butyrivibrio</taxon>
    </lineage>
</organism>
<comment type="subcellular location">
    <subcellularLocation>
        <location evidence="3 16">Cytoplasm</location>
    </subcellularLocation>
</comment>
<dbReference type="GO" id="GO:0032264">
    <property type="term" value="P:IMP salvage"/>
    <property type="evidence" value="ECO:0007669"/>
    <property type="project" value="UniProtKB-UniPathway"/>
</dbReference>
<dbReference type="GO" id="GO:0046100">
    <property type="term" value="P:hypoxanthine metabolic process"/>
    <property type="evidence" value="ECO:0007669"/>
    <property type="project" value="TreeGrafter"/>
</dbReference>
<dbReference type="PANTHER" id="PTHR43340:SF1">
    <property type="entry name" value="HYPOXANTHINE PHOSPHORIBOSYLTRANSFERASE"/>
    <property type="match status" value="1"/>
</dbReference>
<dbReference type="EC" id="2.4.2.8" evidence="16"/>
<comment type="pathway">
    <text evidence="5">Purine metabolism; GMP biosynthesis via salvage pathway; GMP from guanine: step 1/1.</text>
</comment>
<evidence type="ECO:0000256" key="15">
    <source>
        <dbReference type="ARBA" id="ARBA00049402"/>
    </source>
</evidence>
<evidence type="ECO:0000256" key="12">
    <source>
        <dbReference type="ARBA" id="ARBA00022741"/>
    </source>
</evidence>
<evidence type="ECO:0000256" key="8">
    <source>
        <dbReference type="ARBA" id="ARBA00022676"/>
    </source>
</evidence>
<evidence type="ECO:0000256" key="1">
    <source>
        <dbReference type="ARBA" id="ARBA00001946"/>
    </source>
</evidence>
<evidence type="ECO:0000256" key="4">
    <source>
        <dbReference type="ARBA" id="ARBA00004669"/>
    </source>
</evidence>
<evidence type="ECO:0000256" key="10">
    <source>
        <dbReference type="ARBA" id="ARBA00022723"/>
    </source>
</evidence>
<dbReference type="UniPathway" id="UPA00591">
    <property type="reaction ID" value="UER00648"/>
</dbReference>
<dbReference type="GO" id="GO:0000166">
    <property type="term" value="F:nucleotide binding"/>
    <property type="evidence" value="ECO:0007669"/>
    <property type="project" value="UniProtKB-KW"/>
</dbReference>
<dbReference type="GO" id="GO:0005829">
    <property type="term" value="C:cytosol"/>
    <property type="evidence" value="ECO:0007669"/>
    <property type="project" value="TreeGrafter"/>
</dbReference>
<dbReference type="CDD" id="cd06223">
    <property type="entry name" value="PRTases_typeI"/>
    <property type="match status" value="1"/>
</dbReference>
<evidence type="ECO:0000256" key="11">
    <source>
        <dbReference type="ARBA" id="ARBA00022726"/>
    </source>
</evidence>